<dbReference type="InterPro" id="IPR023996">
    <property type="entry name" value="TonB-dep_OMP_SusC/RagA"/>
</dbReference>
<dbReference type="Pfam" id="PF13715">
    <property type="entry name" value="CarbopepD_reg_2"/>
    <property type="match status" value="1"/>
</dbReference>
<keyword evidence="12" id="KW-1185">Reference proteome</keyword>
<dbReference type="NCBIfam" id="TIGR04056">
    <property type="entry name" value="OMP_RagA_SusC"/>
    <property type="match status" value="1"/>
</dbReference>
<keyword evidence="5 9" id="KW-0732">Signal</keyword>
<dbReference type="InterPro" id="IPR037066">
    <property type="entry name" value="Plug_dom_sf"/>
</dbReference>
<keyword evidence="3 8" id="KW-1134">Transmembrane beta strand</keyword>
<sequence length="1117" mass="122419">MNLQQTKKFSLSFFLLMLLAAGAFAQARPVTGQVTDIEGKPVPGVTVIVKGTAGNVITDKEGKFKVMATPEQTIEFTHIAYASKEVKVGAHPTIDVMLTKADSQMDDVIVIGYGSQRQRNITGSVASVNLARLGDQPVATVADALRGQVPGLNVQAPGTGMRPGATPTVTVRQQFNWGKDGGSPSPLIVIDDVIQVDPSTGLSSLDRFNMLDLSEVESITVLRDATAAIYGSRASQGAIIIKTKKGKIGAPKISYSGKFETNNAVSFAKTQSAYDYGIFTNRFGRALNWSAEKFFSPAELETMKSLNYDWLDHAWSAANAMQHSVTVSGGAERATYFFGGSYYTQGANLGVNKFNRYSFRAGTDVTVANGLKFSATLGANNSDLHKSFTKLNIGDAYSQGSEQADFSVLQHTPKYIPWSWNVNGKDQWVSPSAGPNQVVSIPSSGKLPNTNYFALLNNGSSTSTQTFNYNANLSLAYDIPFIKGLSVKGVYAIQSTNSKTDQAQLPFILVNNVDGAKQDKHLYNDSTNWSAPTVNNKQSRASFVSSTGTTSQMNFFVNYERTFGDHSISFVASGERAKNTYYDNTLFYNTPGLGVYNGTSVTAGTIDPTLTISHKVESGSLSYLGRLNYAYKSRYLFQFIFRSDASSRFAPKNYWGKFPMASAGWVISDEDWFKDNVGFVNFLKIRGSMGITGNDNVKPWKWLQTYTILPGTGIGFGSNGGQFTNGVTPEVVPNPDIKWDKNVQHNLGLDFSLLKNRLSVNIDKYWNNYSNLLTLMTGALGVPWSVGGGFAEQNYSNANAWGEEITVTWKDRIANKVDYSISMNFGIGDNKTTKYFDQAIKYPADMATRKQVGNSSTNIPVYGLRVWKNTSTGDGILRTDDDINNYWQYLTDNANKSGVAGAAPGYNGISTKAGMKKGMVAYQDIRGAINADGTYGGPNGNIEGSTQDYDLLKKDNRTYGISTNLNFAYKGITLQAQIATSWGGYNTIDWIRNSTSSTAGAIWAQSILANYMYDSTDNPNGKYPNMVNADFGGTSSDAAFWKVPSFRMYVRTMSIGYTLPKNLVKRARLDNARLYLSGNNLWDFYNPYPHHYRNMYDNLTISYPTLRTWALGVNLGF</sequence>
<accession>A0ABX3P033</accession>
<evidence type="ECO:0000256" key="6">
    <source>
        <dbReference type="ARBA" id="ARBA00023136"/>
    </source>
</evidence>
<dbReference type="PANTHER" id="PTHR30069:SF29">
    <property type="entry name" value="HEMOGLOBIN AND HEMOGLOBIN-HAPTOGLOBIN-BINDING PROTEIN 1-RELATED"/>
    <property type="match status" value="1"/>
</dbReference>
<keyword evidence="2 8" id="KW-0813">Transport</keyword>
<feature type="signal peptide" evidence="9">
    <location>
        <begin position="1"/>
        <end position="25"/>
    </location>
</feature>
<evidence type="ECO:0000256" key="5">
    <source>
        <dbReference type="ARBA" id="ARBA00022729"/>
    </source>
</evidence>
<dbReference type="Pfam" id="PF07715">
    <property type="entry name" value="Plug"/>
    <property type="match status" value="1"/>
</dbReference>
<organism evidence="11 12">
    <name type="scientific">Niastella koreensis</name>
    <dbReference type="NCBI Taxonomy" id="354356"/>
    <lineage>
        <taxon>Bacteria</taxon>
        <taxon>Pseudomonadati</taxon>
        <taxon>Bacteroidota</taxon>
        <taxon>Chitinophagia</taxon>
        <taxon>Chitinophagales</taxon>
        <taxon>Chitinophagaceae</taxon>
        <taxon>Niastella</taxon>
    </lineage>
</organism>
<dbReference type="SUPFAM" id="SSF49464">
    <property type="entry name" value="Carboxypeptidase regulatory domain-like"/>
    <property type="match status" value="1"/>
</dbReference>
<dbReference type="InterPro" id="IPR036942">
    <property type="entry name" value="Beta-barrel_TonB_sf"/>
</dbReference>
<evidence type="ECO:0000256" key="9">
    <source>
        <dbReference type="SAM" id="SignalP"/>
    </source>
</evidence>
<dbReference type="SUPFAM" id="SSF56935">
    <property type="entry name" value="Porins"/>
    <property type="match status" value="1"/>
</dbReference>
<dbReference type="InterPro" id="IPR008969">
    <property type="entry name" value="CarboxyPept-like_regulatory"/>
</dbReference>
<dbReference type="PROSITE" id="PS52016">
    <property type="entry name" value="TONB_DEPENDENT_REC_3"/>
    <property type="match status" value="1"/>
</dbReference>
<evidence type="ECO:0000256" key="8">
    <source>
        <dbReference type="PROSITE-ProRule" id="PRU01360"/>
    </source>
</evidence>
<dbReference type="PANTHER" id="PTHR30069">
    <property type="entry name" value="TONB-DEPENDENT OUTER MEMBRANE RECEPTOR"/>
    <property type="match status" value="1"/>
</dbReference>
<feature type="chain" id="PRO_5045736469" evidence="9">
    <location>
        <begin position="26"/>
        <end position="1117"/>
    </location>
</feature>
<feature type="domain" description="TonB-dependent receptor plug" evidence="10">
    <location>
        <begin position="118"/>
        <end position="238"/>
    </location>
</feature>
<evidence type="ECO:0000313" key="12">
    <source>
        <dbReference type="Proteomes" id="UP000192277"/>
    </source>
</evidence>
<evidence type="ECO:0000256" key="7">
    <source>
        <dbReference type="ARBA" id="ARBA00023237"/>
    </source>
</evidence>
<evidence type="ECO:0000256" key="2">
    <source>
        <dbReference type="ARBA" id="ARBA00022448"/>
    </source>
</evidence>
<dbReference type="InterPro" id="IPR039426">
    <property type="entry name" value="TonB-dep_rcpt-like"/>
</dbReference>
<evidence type="ECO:0000259" key="10">
    <source>
        <dbReference type="Pfam" id="PF07715"/>
    </source>
</evidence>
<keyword evidence="6 8" id="KW-0472">Membrane</keyword>
<dbReference type="RefSeq" id="WP_014219824.1">
    <property type="nucleotide sequence ID" value="NZ_LWBO01000005.1"/>
</dbReference>
<evidence type="ECO:0000256" key="1">
    <source>
        <dbReference type="ARBA" id="ARBA00004571"/>
    </source>
</evidence>
<evidence type="ECO:0000313" key="11">
    <source>
        <dbReference type="EMBL" id="OQP51480.1"/>
    </source>
</evidence>
<evidence type="ECO:0000256" key="4">
    <source>
        <dbReference type="ARBA" id="ARBA00022692"/>
    </source>
</evidence>
<protein>
    <submittedName>
        <fullName evidence="11">SusC/RagA family TonB-linked outer membrane protein</fullName>
    </submittedName>
</protein>
<dbReference type="Proteomes" id="UP000192277">
    <property type="component" value="Unassembled WGS sequence"/>
</dbReference>
<dbReference type="Gene3D" id="2.60.40.1120">
    <property type="entry name" value="Carboxypeptidase-like, regulatory domain"/>
    <property type="match status" value="1"/>
</dbReference>
<proteinExistence type="inferred from homology"/>
<comment type="subcellular location">
    <subcellularLocation>
        <location evidence="1 8">Cell outer membrane</location>
        <topology evidence="1 8">Multi-pass membrane protein</topology>
    </subcellularLocation>
</comment>
<gene>
    <name evidence="11" type="ORF">A4D02_25500</name>
</gene>
<keyword evidence="4 8" id="KW-0812">Transmembrane</keyword>
<dbReference type="Gene3D" id="2.40.170.20">
    <property type="entry name" value="TonB-dependent receptor, beta-barrel domain"/>
    <property type="match status" value="1"/>
</dbReference>
<dbReference type="Gene3D" id="2.170.130.10">
    <property type="entry name" value="TonB-dependent receptor, plug domain"/>
    <property type="match status" value="1"/>
</dbReference>
<comment type="similarity">
    <text evidence="8">Belongs to the TonB-dependent receptor family.</text>
</comment>
<evidence type="ECO:0000256" key="3">
    <source>
        <dbReference type="ARBA" id="ARBA00022452"/>
    </source>
</evidence>
<keyword evidence="7 8" id="KW-0998">Cell outer membrane</keyword>
<name>A0ABX3P033_9BACT</name>
<dbReference type="InterPro" id="IPR012910">
    <property type="entry name" value="Plug_dom"/>
</dbReference>
<dbReference type="EMBL" id="LWBO01000005">
    <property type="protein sequence ID" value="OQP51480.1"/>
    <property type="molecule type" value="Genomic_DNA"/>
</dbReference>
<comment type="caution">
    <text evidence="11">The sequence shown here is derived from an EMBL/GenBank/DDBJ whole genome shotgun (WGS) entry which is preliminary data.</text>
</comment>
<reference evidence="11 12" key="1">
    <citation type="submission" date="2016-04" db="EMBL/GenBank/DDBJ databases">
        <authorList>
            <person name="Chen L."/>
            <person name="Zhuang W."/>
            <person name="Wang G."/>
        </authorList>
    </citation>
    <scope>NUCLEOTIDE SEQUENCE [LARGE SCALE GENOMIC DNA]</scope>
    <source>
        <strain evidence="12">GR20</strain>
    </source>
</reference>